<dbReference type="InterPro" id="IPR036633">
    <property type="entry name" value="Prn/Lys/Arg_de-COase_C_sf"/>
</dbReference>
<dbReference type="RefSeq" id="WP_353941609.1">
    <property type="nucleotide sequence ID" value="NZ_CP159534.1"/>
</dbReference>
<comment type="similarity">
    <text evidence="1">Belongs to the Orn/Lys/Arg decarboxylase class-I family.</text>
</comment>
<dbReference type="InterPro" id="IPR015424">
    <property type="entry name" value="PyrdxlP-dep_Trfase"/>
</dbReference>
<dbReference type="EMBL" id="CP159534">
    <property type="protein sequence ID" value="XCJ69947.1"/>
    <property type="molecule type" value="Genomic_DNA"/>
</dbReference>
<keyword evidence="2" id="KW-0210">Decarboxylase</keyword>
<dbReference type="AlphaFoldDB" id="A0AAU8IPI4"/>
<dbReference type="Gene3D" id="3.40.640.10">
    <property type="entry name" value="Type I PLP-dependent aspartate aminotransferase-like (Major domain)"/>
    <property type="match status" value="1"/>
</dbReference>
<dbReference type="KEGG" id="stac:ABII15_08195"/>
<dbReference type="GO" id="GO:0005829">
    <property type="term" value="C:cytosol"/>
    <property type="evidence" value="ECO:0007669"/>
    <property type="project" value="TreeGrafter"/>
</dbReference>
<dbReference type="InterPro" id="IPR000310">
    <property type="entry name" value="Orn/Lys/Arg_deCO2ase_major_dom"/>
</dbReference>
<dbReference type="InterPro" id="IPR015421">
    <property type="entry name" value="PyrdxlP-dep_Trfase_major"/>
</dbReference>
<dbReference type="Pfam" id="PF01276">
    <property type="entry name" value="OKR_DC_1"/>
    <property type="match status" value="1"/>
</dbReference>
<evidence type="ECO:0000259" key="5">
    <source>
        <dbReference type="PROSITE" id="PS00703"/>
    </source>
</evidence>
<dbReference type="PANTHER" id="PTHR45229">
    <property type="entry name" value="CONSTITUTIVE ORNITHINE DECARBOXYLASE"/>
    <property type="match status" value="1"/>
</dbReference>
<name>A0AAU8IPI4_9ACTN</name>
<dbReference type="InterPro" id="IPR008286">
    <property type="entry name" value="Prn/Lys/Arg_de-COase_C"/>
</dbReference>
<feature type="domain" description="Orn/Lys/Arg decarboxylases family 1 pyridoxal-P attachment site" evidence="5">
    <location>
        <begin position="354"/>
        <end position="368"/>
    </location>
</feature>
<dbReference type="EC" id="4.1.1.19" evidence="6"/>
<accession>A0AAU8IPI4</accession>
<protein>
    <submittedName>
        <fullName evidence="6">Arginine decarboxylase</fullName>
        <ecNumber evidence="6">4.1.1.19</ecNumber>
    </submittedName>
</protein>
<evidence type="ECO:0000313" key="6">
    <source>
        <dbReference type="EMBL" id="XCJ69947.1"/>
    </source>
</evidence>
<dbReference type="GO" id="GO:0008792">
    <property type="term" value="F:arginine decarboxylase activity"/>
    <property type="evidence" value="ECO:0007669"/>
    <property type="project" value="UniProtKB-EC"/>
</dbReference>
<dbReference type="Gene3D" id="3.90.1150.10">
    <property type="entry name" value="Aspartate Aminotransferase, domain 1"/>
    <property type="match status" value="1"/>
</dbReference>
<dbReference type="Pfam" id="PF03711">
    <property type="entry name" value="OKR_DC_1_C"/>
    <property type="match status" value="1"/>
</dbReference>
<dbReference type="Gene3D" id="3.90.100.10">
    <property type="entry name" value="Orn/Lys/Arg decarboxylase, C-terminal domain"/>
    <property type="match status" value="1"/>
</dbReference>
<organism evidence="6">
    <name type="scientific">Streptomyces tabacisoli</name>
    <dbReference type="NCBI Taxonomy" id="3156398"/>
    <lineage>
        <taxon>Bacteria</taxon>
        <taxon>Bacillati</taxon>
        <taxon>Actinomycetota</taxon>
        <taxon>Actinomycetes</taxon>
        <taxon>Kitasatosporales</taxon>
        <taxon>Streptomycetaceae</taxon>
        <taxon>Streptomyces</taxon>
    </lineage>
</organism>
<evidence type="ECO:0000256" key="3">
    <source>
        <dbReference type="ARBA" id="ARBA00022898"/>
    </source>
</evidence>
<dbReference type="GO" id="GO:0030170">
    <property type="term" value="F:pyridoxal phosphate binding"/>
    <property type="evidence" value="ECO:0007669"/>
    <property type="project" value="TreeGrafter"/>
</dbReference>
<dbReference type="InterPro" id="IPR011193">
    <property type="entry name" value="Orn/lys/arg_de-COase"/>
</dbReference>
<gene>
    <name evidence="6" type="ORF">ABII15_08195</name>
</gene>
<keyword evidence="3" id="KW-0663">Pyridoxal phosphate</keyword>
<evidence type="ECO:0000256" key="2">
    <source>
        <dbReference type="ARBA" id="ARBA00022793"/>
    </source>
</evidence>
<sequence>MESRTRICTYLGGALDDLAAHDLGVWRDILRAEGLQVEVQAGLPLAGDGAHRSATAAVVDSRLLADRAVTGLFPSVPLILLLAGPDASGPPSRVPGEAGRILLGRDAPEEDAAKVLTVIGKRPESARPVFFDALRRFTRRETTSWHTPAHAAGRAFLASDVGREFHGFCGAELLRGDISVSVAEFGSLLEHSGPIGEAEANAARVFGSDRTYFVLNGTSTSNRIVGHYALGPGRSAAVDRNCHKAVLHALVLSGARPRYLNPTRNGYGLIGPVPPAELETEPADLAVITNSTYDGLCYDTVRTSTVLAGAVPRILFDEAWFGYARFHPLYRDRYAMAVTEQALSDAVRPTVFAAQSTHKMLAALSQAAMLHVRSAPRAPVEDRRLDETYMMHASTSPSYPMIASLDVAAAMMDGEPGRALVADSVREAVAFRQAMVRTADRLTAADARDGWFFGVWQPSHVTDPATGERMAFAEAPAGLLTAQPSCWELEPGASWHGFRGLEDGYCLLDPLKVTLLCPGVTASGDVTRRGVPAPVLSAFLNTRGITVEKAGDYTALFLFSMSTTREKWTALLRALLEFKELYDADAALEEVLPDLVAGHPGHYRGITLRELCRRMHAHLRDHGHAELLDRAHTTAPPADCTPGDAYRRDAGEPSELLSLREAADRTAASMIVVTPPGIPLLMPGENCGPASGTVLRFLAALEARDRSFPGFLSEIHGVHRDARTGAYRIDCLAPPGPEDGLRRPA</sequence>
<dbReference type="PANTHER" id="PTHR45229:SF3">
    <property type="entry name" value="BIODEGRADATIVE ARGININE DECARBOXYLASE"/>
    <property type="match status" value="1"/>
</dbReference>
<dbReference type="SUPFAM" id="SSF53383">
    <property type="entry name" value="PLP-dependent transferases"/>
    <property type="match status" value="1"/>
</dbReference>
<dbReference type="GO" id="GO:0006527">
    <property type="term" value="P:L-arginine catabolic process"/>
    <property type="evidence" value="ECO:0007669"/>
    <property type="project" value="TreeGrafter"/>
</dbReference>
<dbReference type="PROSITE" id="PS00703">
    <property type="entry name" value="OKR_DC_1"/>
    <property type="match status" value="1"/>
</dbReference>
<keyword evidence="4 6" id="KW-0456">Lyase</keyword>
<evidence type="ECO:0000256" key="1">
    <source>
        <dbReference type="ARBA" id="ARBA00010671"/>
    </source>
</evidence>
<dbReference type="InterPro" id="IPR015422">
    <property type="entry name" value="PyrdxlP-dep_Trfase_small"/>
</dbReference>
<proteinExistence type="inferred from homology"/>
<dbReference type="SUPFAM" id="SSF55904">
    <property type="entry name" value="Ornithine decarboxylase C-terminal domain"/>
    <property type="match status" value="1"/>
</dbReference>
<reference evidence="6" key="1">
    <citation type="submission" date="2024-06" db="EMBL/GenBank/DDBJ databases">
        <title>Streptomyces sp. strain HUAS MG91 genome sequences.</title>
        <authorList>
            <person name="Mo P."/>
        </authorList>
    </citation>
    <scope>NUCLEOTIDE SEQUENCE</scope>
    <source>
        <strain evidence="6">HUAS MG91</strain>
    </source>
</reference>
<evidence type="ECO:0000256" key="4">
    <source>
        <dbReference type="ARBA" id="ARBA00023239"/>
    </source>
</evidence>